<dbReference type="CDD" id="cd07989">
    <property type="entry name" value="LPLAT_AGPAT-like"/>
    <property type="match status" value="1"/>
</dbReference>
<dbReference type="AlphaFoldDB" id="A0A4Q2RFV1"/>
<dbReference type="SMART" id="SM00563">
    <property type="entry name" value="PlsC"/>
    <property type="match status" value="1"/>
</dbReference>
<keyword evidence="2 6" id="KW-0808">Transferase</keyword>
<dbReference type="EMBL" id="QYBC01000003">
    <property type="protein sequence ID" value="RYB06672.1"/>
    <property type="molecule type" value="Genomic_DNA"/>
</dbReference>
<evidence type="ECO:0000256" key="1">
    <source>
        <dbReference type="ARBA" id="ARBA00005189"/>
    </source>
</evidence>
<comment type="caution">
    <text evidence="6">The sequence shown here is derived from an EMBL/GenBank/DDBJ whole genome shotgun (WGS) entry which is preliminary data.</text>
</comment>
<keyword evidence="3 6" id="KW-0012">Acyltransferase</keyword>
<feature type="transmembrane region" description="Helical" evidence="4">
    <location>
        <begin position="12"/>
        <end position="30"/>
    </location>
</feature>
<evidence type="ECO:0000256" key="2">
    <source>
        <dbReference type="ARBA" id="ARBA00022679"/>
    </source>
</evidence>
<evidence type="ECO:0000256" key="3">
    <source>
        <dbReference type="ARBA" id="ARBA00023315"/>
    </source>
</evidence>
<evidence type="ECO:0000256" key="4">
    <source>
        <dbReference type="SAM" id="Phobius"/>
    </source>
</evidence>
<evidence type="ECO:0000313" key="6">
    <source>
        <dbReference type="EMBL" id="RYB06672.1"/>
    </source>
</evidence>
<reference evidence="6 7" key="1">
    <citation type="submission" date="2018-09" db="EMBL/GenBank/DDBJ databases">
        <authorList>
            <person name="Grouzdev D.S."/>
            <person name="Krutkina M.S."/>
        </authorList>
    </citation>
    <scope>NUCLEOTIDE SEQUENCE [LARGE SCALE GENOMIC DNA]</scope>
    <source>
        <strain evidence="6 7">RmlP001</strain>
    </source>
</reference>
<dbReference type="SUPFAM" id="SSF69593">
    <property type="entry name" value="Glycerol-3-phosphate (1)-acyltransferase"/>
    <property type="match status" value="1"/>
</dbReference>
<keyword evidence="7" id="KW-1185">Reference proteome</keyword>
<gene>
    <name evidence="6" type="ORF">D3272_04905</name>
</gene>
<keyword evidence="4" id="KW-0472">Membrane</keyword>
<keyword evidence="4" id="KW-0812">Transmembrane</keyword>
<organism evidence="6 7">
    <name type="scientific">Lichenibacterium ramalinae</name>
    <dbReference type="NCBI Taxonomy" id="2316527"/>
    <lineage>
        <taxon>Bacteria</taxon>
        <taxon>Pseudomonadati</taxon>
        <taxon>Pseudomonadota</taxon>
        <taxon>Alphaproteobacteria</taxon>
        <taxon>Hyphomicrobiales</taxon>
        <taxon>Lichenihabitantaceae</taxon>
        <taxon>Lichenibacterium</taxon>
    </lineage>
</organism>
<accession>A0A4Q2RFV1</accession>
<proteinExistence type="predicted"/>
<dbReference type="Proteomes" id="UP000289411">
    <property type="component" value="Unassembled WGS sequence"/>
</dbReference>
<dbReference type="GO" id="GO:0006654">
    <property type="term" value="P:phosphatidic acid biosynthetic process"/>
    <property type="evidence" value="ECO:0007669"/>
    <property type="project" value="TreeGrafter"/>
</dbReference>
<dbReference type="PANTHER" id="PTHR10434">
    <property type="entry name" value="1-ACYL-SN-GLYCEROL-3-PHOSPHATE ACYLTRANSFERASE"/>
    <property type="match status" value="1"/>
</dbReference>
<dbReference type="Pfam" id="PF01553">
    <property type="entry name" value="Acyltransferase"/>
    <property type="match status" value="1"/>
</dbReference>
<dbReference type="OrthoDB" id="5290997at2"/>
<dbReference type="RefSeq" id="WP_129218028.1">
    <property type="nucleotide sequence ID" value="NZ_QYBC01000003.1"/>
</dbReference>
<feature type="domain" description="Phospholipid/glycerol acyltransferase" evidence="5">
    <location>
        <begin position="71"/>
        <end position="185"/>
    </location>
</feature>
<name>A0A4Q2RFV1_9HYPH</name>
<evidence type="ECO:0000259" key="5">
    <source>
        <dbReference type="SMART" id="SM00563"/>
    </source>
</evidence>
<dbReference type="GO" id="GO:0003841">
    <property type="term" value="F:1-acylglycerol-3-phosphate O-acyltransferase activity"/>
    <property type="evidence" value="ECO:0007669"/>
    <property type="project" value="TreeGrafter"/>
</dbReference>
<reference evidence="6 7" key="2">
    <citation type="submission" date="2019-02" db="EMBL/GenBank/DDBJ databases">
        <title>'Lichenibacterium ramalinii' gen. nov. sp. nov., 'Lichenibacterium minor' gen. nov. sp. nov.</title>
        <authorList>
            <person name="Pankratov T."/>
        </authorList>
    </citation>
    <scope>NUCLEOTIDE SEQUENCE [LARGE SCALE GENOMIC DNA]</scope>
    <source>
        <strain evidence="6 7">RmlP001</strain>
    </source>
</reference>
<dbReference type="PANTHER" id="PTHR10434:SF40">
    <property type="entry name" value="1-ACYL-SN-GLYCEROL-3-PHOSPHATE ACYLTRANSFERASE"/>
    <property type="match status" value="1"/>
</dbReference>
<keyword evidence="4" id="KW-1133">Transmembrane helix</keyword>
<evidence type="ECO:0000313" key="7">
    <source>
        <dbReference type="Proteomes" id="UP000289411"/>
    </source>
</evidence>
<protein>
    <submittedName>
        <fullName evidence="6">1-acyl-sn-glycerol-3-phosphate acyltransferase</fullName>
    </submittedName>
</protein>
<dbReference type="InterPro" id="IPR002123">
    <property type="entry name" value="Plipid/glycerol_acylTrfase"/>
</dbReference>
<sequence length="255" mass="28240">MLALRSALFNALFYGLLIGLMLIGLPTLALGRRSILRLANVWARASLWLLRTVCGTRVVFRGREHIPDGPCILAAKHQSFLEIIALCSLFPDFSFVLKRELTRIPLFGWYLSVSRQIAVDRARGRAALTEVSRRAVEVLRDGRTLFIFPEGTRRPPDALPEYKAGIAFIYAETQTCCLPVAINTGLFWPRRSFRRRPGTAVIEFLPVIPAGLPRDVFQARMRDTIEGASLALMAEAVEADPRLASVAPEGAVPAA</sequence>
<comment type="pathway">
    <text evidence="1">Lipid metabolism.</text>
</comment>